<protein>
    <submittedName>
        <fullName evidence="2">Uncharacterized protein</fullName>
    </submittedName>
</protein>
<reference evidence="2" key="1">
    <citation type="journal article" date="2021" name="Proc. Natl. Acad. Sci. U.S.A.">
        <title>A Catalog of Tens of Thousands of Viruses from Human Metagenomes Reveals Hidden Associations with Chronic Diseases.</title>
        <authorList>
            <person name="Tisza M.J."/>
            <person name="Buck C.B."/>
        </authorList>
    </citation>
    <scope>NUCLEOTIDE SEQUENCE</scope>
    <source>
        <strain evidence="2">Ctsfx1</strain>
    </source>
</reference>
<name>A0A8S5QA73_9CAUD</name>
<organism evidence="2">
    <name type="scientific">Podoviridae sp. ctsfx1</name>
    <dbReference type="NCBI Taxonomy" id="2825281"/>
    <lineage>
        <taxon>Viruses</taxon>
        <taxon>Duplodnaviria</taxon>
        <taxon>Heunggongvirae</taxon>
        <taxon>Uroviricota</taxon>
        <taxon>Caudoviricetes</taxon>
    </lineage>
</organism>
<accession>A0A8S5QA73</accession>
<dbReference type="EMBL" id="BK015610">
    <property type="protein sequence ID" value="DAE15697.1"/>
    <property type="molecule type" value="Genomic_DNA"/>
</dbReference>
<sequence>MKVFSFLKREKWAVLSVLLTLICVFVGGGVLMADATVITPGSTPSPGNAGEPTQLPGSPTTVSGVSDATGGVGGGNLIQPDIDDDIFLIGTDETVLDGIMRKAKKKVRVTGFEVDHFVIDEQKSSVFTTEDYTSAGDQQAPISVPSDDRGLFQENGTVLVKGVNGYTEDGKTEIKGVDLMLFITGKDSSGKPIVMAINGPKTNEGDAYCKLPTIPKGTEIVILTNACAETQKEVAPDVVFPTPKRVYLQKTIMNEVVSDYFDAQKKRIPFNQAQIAEAMIKQHRRKNNRSLWVSHKGKLMVDRGKMGRQLVYTSEGVRWQFKREYEHIGPWTFADIIALAKLKFTGQNCSKEAWWLMGRDLLEQIQNIDFTKHKDITMTSDQQWGFSCTKLHTVFGDFYLKHEPTLDYLGYSCSGGILDMSGIVRYYIKNEETSSEKIEGEEAKRKAIISINALALKGYSHIWVNGEDIDGDNIPGASAITNWSNATNAPENPKLNDVIYLTAACAAITGSKSGEIYQYNGTTWEKYTGVIYAQN</sequence>
<evidence type="ECO:0000313" key="2">
    <source>
        <dbReference type="EMBL" id="DAE15697.1"/>
    </source>
</evidence>
<proteinExistence type="predicted"/>
<evidence type="ECO:0000256" key="1">
    <source>
        <dbReference type="SAM" id="MobiDB-lite"/>
    </source>
</evidence>
<feature type="region of interest" description="Disordered" evidence="1">
    <location>
        <begin position="42"/>
        <end position="62"/>
    </location>
</feature>